<organism evidence="2 3">
    <name type="scientific">Microbispora oryzae</name>
    <dbReference type="NCBI Taxonomy" id="2806554"/>
    <lineage>
        <taxon>Bacteria</taxon>
        <taxon>Bacillati</taxon>
        <taxon>Actinomycetota</taxon>
        <taxon>Actinomycetes</taxon>
        <taxon>Streptosporangiales</taxon>
        <taxon>Streptosporangiaceae</taxon>
        <taxon>Microbispora</taxon>
    </lineage>
</organism>
<feature type="region of interest" description="Disordered" evidence="1">
    <location>
        <begin position="102"/>
        <end position="124"/>
    </location>
</feature>
<gene>
    <name evidence="2" type="ORF">JOL79_05475</name>
</gene>
<evidence type="ECO:0000313" key="3">
    <source>
        <dbReference type="Proteomes" id="UP000674234"/>
    </source>
</evidence>
<accession>A0A940WD16</accession>
<dbReference type="Pfam" id="PF19760">
    <property type="entry name" value="DUF6247"/>
    <property type="match status" value="1"/>
</dbReference>
<dbReference type="Proteomes" id="UP000674234">
    <property type="component" value="Unassembled WGS sequence"/>
</dbReference>
<dbReference type="AlphaFoldDB" id="A0A940WD16"/>
<reference evidence="2" key="1">
    <citation type="submission" date="2021-02" db="EMBL/GenBank/DDBJ databases">
        <title>Draft genome sequence of Microbispora sp. RL4-1S isolated from rice leaves in Thailand.</title>
        <authorList>
            <person name="Muangham S."/>
            <person name="Duangmal K."/>
        </authorList>
    </citation>
    <scope>NUCLEOTIDE SEQUENCE</scope>
    <source>
        <strain evidence="2">RL4-1S</strain>
    </source>
</reference>
<dbReference type="EMBL" id="JAFCNB010000002">
    <property type="protein sequence ID" value="MBP2703250.1"/>
    <property type="molecule type" value="Genomic_DNA"/>
</dbReference>
<comment type="caution">
    <text evidence="2">The sequence shown here is derived from an EMBL/GenBank/DDBJ whole genome shotgun (WGS) entry which is preliminary data.</text>
</comment>
<proteinExistence type="predicted"/>
<dbReference type="InterPro" id="IPR046214">
    <property type="entry name" value="DUF6247"/>
</dbReference>
<evidence type="ECO:0000313" key="2">
    <source>
        <dbReference type="EMBL" id="MBP2703250.1"/>
    </source>
</evidence>
<keyword evidence="3" id="KW-1185">Reference proteome</keyword>
<protein>
    <submittedName>
        <fullName evidence="2">Uncharacterized protein</fullName>
    </submittedName>
</protein>
<name>A0A940WD16_9ACTN</name>
<sequence length="124" mass="14272">MSAQPVHDPRYDPRGILQALPEKWRPVFLAQYHEAWEAAREPGEYHRLPELLNLWWLNSIAFADPAYDQRAEDAARGVGEFVALDEAVPDWQERLARVRRTSRPDPLSRQRRSSADLDLRGGVG</sequence>
<evidence type="ECO:0000256" key="1">
    <source>
        <dbReference type="SAM" id="MobiDB-lite"/>
    </source>
</evidence>
<dbReference type="RefSeq" id="WP_210154533.1">
    <property type="nucleotide sequence ID" value="NZ_JAFCNB010000002.1"/>
</dbReference>